<feature type="transmembrane region" description="Helical" evidence="1">
    <location>
        <begin position="23"/>
        <end position="41"/>
    </location>
</feature>
<dbReference type="PANTHER" id="PTHR32063:SF16">
    <property type="entry name" value="CATION EFFLUX SYSTEM (ACRB_ACRD_ACRF FAMILY)"/>
    <property type="match status" value="1"/>
</dbReference>
<dbReference type="PANTHER" id="PTHR32063">
    <property type="match status" value="1"/>
</dbReference>
<dbReference type="Gene3D" id="3.30.70.1430">
    <property type="entry name" value="Multidrug efflux transporter AcrB pore domain"/>
    <property type="match status" value="1"/>
</dbReference>
<feature type="non-terminal residue" evidence="2">
    <location>
        <position position="109"/>
    </location>
</feature>
<proteinExistence type="predicted"/>
<dbReference type="EMBL" id="BARS01027838">
    <property type="protein sequence ID" value="GAG01541.1"/>
    <property type="molecule type" value="Genomic_DNA"/>
</dbReference>
<keyword evidence="1" id="KW-0472">Membrane</keyword>
<evidence type="ECO:0000313" key="2">
    <source>
        <dbReference type="EMBL" id="GAG01541.1"/>
    </source>
</evidence>
<keyword evidence="1" id="KW-0812">Transmembrane</keyword>
<organism evidence="2">
    <name type="scientific">marine sediment metagenome</name>
    <dbReference type="NCBI Taxonomy" id="412755"/>
    <lineage>
        <taxon>unclassified sequences</taxon>
        <taxon>metagenomes</taxon>
        <taxon>ecological metagenomes</taxon>
    </lineage>
</organism>
<dbReference type="GO" id="GO:0042910">
    <property type="term" value="F:xenobiotic transmembrane transporter activity"/>
    <property type="evidence" value="ECO:0007669"/>
    <property type="project" value="TreeGrafter"/>
</dbReference>
<accession>X0VLZ1</accession>
<sequence length="109" mass="12052">MTDNSIKTPLMTRLVEVFLRGDVAILLVVASLALGLVALLLTPREEEPQIVVPMADVFVSAPGLSARAVEQKITTRLEKLLYQIDGVEYVYSMSRPGRCIVTVRFYVGE</sequence>
<name>X0VLZ1_9ZZZZ</name>
<dbReference type="AlphaFoldDB" id="X0VLZ1"/>
<comment type="caution">
    <text evidence="2">The sequence shown here is derived from an EMBL/GenBank/DDBJ whole genome shotgun (WGS) entry which is preliminary data.</text>
</comment>
<keyword evidence="1" id="KW-1133">Transmembrane helix</keyword>
<reference evidence="2" key="1">
    <citation type="journal article" date="2014" name="Front. Microbiol.">
        <title>High frequency of phylogenetically diverse reductive dehalogenase-homologous genes in deep subseafloor sedimentary metagenomes.</title>
        <authorList>
            <person name="Kawai M."/>
            <person name="Futagami T."/>
            <person name="Toyoda A."/>
            <person name="Takaki Y."/>
            <person name="Nishi S."/>
            <person name="Hori S."/>
            <person name="Arai W."/>
            <person name="Tsubouchi T."/>
            <person name="Morono Y."/>
            <person name="Uchiyama I."/>
            <person name="Ito T."/>
            <person name="Fujiyama A."/>
            <person name="Inagaki F."/>
            <person name="Takami H."/>
        </authorList>
    </citation>
    <scope>NUCLEOTIDE SEQUENCE</scope>
    <source>
        <strain evidence="2">Expedition CK06-06</strain>
    </source>
</reference>
<dbReference type="Gene3D" id="1.20.1640.10">
    <property type="entry name" value="Multidrug efflux transporter AcrB transmembrane domain"/>
    <property type="match status" value="1"/>
</dbReference>
<dbReference type="SUPFAM" id="SSF82693">
    <property type="entry name" value="Multidrug efflux transporter AcrB pore domain, PN1, PN2, PC1 and PC2 subdomains"/>
    <property type="match status" value="1"/>
</dbReference>
<gene>
    <name evidence="2" type="ORF">S01H1_43683</name>
</gene>
<evidence type="ECO:0008006" key="3">
    <source>
        <dbReference type="Google" id="ProtNLM"/>
    </source>
</evidence>
<dbReference type="Pfam" id="PF00873">
    <property type="entry name" value="ACR_tran"/>
    <property type="match status" value="1"/>
</dbReference>
<dbReference type="InterPro" id="IPR001036">
    <property type="entry name" value="Acrflvin-R"/>
</dbReference>
<evidence type="ECO:0000256" key="1">
    <source>
        <dbReference type="SAM" id="Phobius"/>
    </source>
</evidence>
<dbReference type="GO" id="GO:0005886">
    <property type="term" value="C:plasma membrane"/>
    <property type="evidence" value="ECO:0007669"/>
    <property type="project" value="TreeGrafter"/>
</dbReference>
<protein>
    <recommendedName>
        <fullName evidence="3">Acriflavin resistance protein</fullName>
    </recommendedName>
</protein>